<dbReference type="PANTHER" id="PTHR11468:SF3">
    <property type="entry name" value="GLYCOGEN PHOSPHORYLASE, LIVER FORM"/>
    <property type="match status" value="1"/>
</dbReference>
<evidence type="ECO:0000256" key="8">
    <source>
        <dbReference type="ARBA" id="ARBA00022898"/>
    </source>
</evidence>
<dbReference type="CDD" id="cd04300">
    <property type="entry name" value="GT35_Glycogen_Phosphorylase"/>
    <property type="match status" value="1"/>
</dbReference>
<keyword evidence="5" id="KW-0321">Glycogen metabolism</keyword>
<evidence type="ECO:0000256" key="7">
    <source>
        <dbReference type="ARBA" id="ARBA00022679"/>
    </source>
</evidence>
<keyword evidence="6 10" id="KW-0328">Glycosyltransferase</keyword>
<accession>A0A380TI76</accession>
<keyword evidence="7 10" id="KW-0808">Transferase</keyword>
<reference evidence="10" key="1">
    <citation type="submission" date="2018-07" db="EMBL/GenBank/DDBJ databases">
        <authorList>
            <person name="Quirk P.G."/>
            <person name="Krulwich T.A."/>
        </authorList>
    </citation>
    <scope>NUCLEOTIDE SEQUENCE</scope>
</reference>
<dbReference type="EC" id="2.4.1.1" evidence="4"/>
<keyword evidence="9" id="KW-0119">Carbohydrate metabolism</keyword>
<dbReference type="PIRSF" id="PIRSF000460">
    <property type="entry name" value="Pprylas_GlgP"/>
    <property type="match status" value="1"/>
</dbReference>
<evidence type="ECO:0000256" key="3">
    <source>
        <dbReference type="ARBA" id="ARBA00006047"/>
    </source>
</evidence>
<dbReference type="FunFam" id="3.40.50.2000:FF:000005">
    <property type="entry name" value="Alpha-1,4 glucan phosphorylase"/>
    <property type="match status" value="1"/>
</dbReference>
<dbReference type="PROSITE" id="PS00102">
    <property type="entry name" value="PHOSPHORYLASE"/>
    <property type="match status" value="1"/>
</dbReference>
<comment type="similarity">
    <text evidence="3">Belongs to the glycogen phosphorylase family.</text>
</comment>
<dbReference type="AlphaFoldDB" id="A0A380TI76"/>
<evidence type="ECO:0000313" key="10">
    <source>
        <dbReference type="EMBL" id="SUS07411.1"/>
    </source>
</evidence>
<sequence length="844" mass="96399">MAKAEATAKSAPDPKDSAVLVADQIGMDVDDLVKSFYFHLTCTLAKDEYSATDQDRYQALALAVRDRLVGRWIHTQQAYHREKVKRICYLSLEFLIGRAMGNNVINLLLEDKCREAMRRLGLDWDQLRDVEVDAALGNGGLGRLAACFLDSMATLRLPGIGYGIRYDYGVFKQYIENGYQIEEPDNWLRFGNPWEVPHPELSFIVNFEGRAEPRTVNGVTHWNWVGTRPIVGMAFDTPIVGYGAYNVNNLRLWSARAADEFHFTDFSRGSYVEAVEDKVMAENLTKVLYPNDSVYAGRELRLRQQYFFVSCSVQDIIRRFKTDNDNWLSFPDKVFIHMNDTHPALAVAELMRLLMDKEDLDWDMAWELTQNSTGYTNHTLLPEALEKWPVSMFERLLPRHLQIIYEINSRFIRKVATRYPTDLDRLRRMSLIQEEPEKAVRMAHLAVVGSRSTNGVAAIHSRLLREGLMRDFSDLYPERFNNKTNGVTPRRWLLKANPKLSSLIREKIGDGWITDLDQLRKLEAFAGDAAFCKQIHTIKQANKAALADFIKNELDIDVAPDSVFQVQVKRIHEYKRQLLQCLYIVSLYERLKRDPSLDVVPHTFIFGGKAAPAYQMAKLIIKLIHQIAGVINYDPAINGRIKVVFIPDYRVSLAEKIMPAADVSVQISTAGMEASGTGNMKFAMNGALTIGTLDGANIEIKEEVGDDNIFIFGLTAEEVEQSRPSYNAYRIYEQDDDIRRAIDLIRNDFFSLTEPGVFRPIVANLLEHGDYYMNLADLRSFMTAQERVDRAYRDQQSWSRMALLNIARTGRFSSDRTIAEYARDIWKVQAVDVTATAAKPNRKA</sequence>
<comment type="catalytic activity">
    <reaction evidence="1">
        <text>[(1-&gt;4)-alpha-D-glucosyl](n) + phosphate = [(1-&gt;4)-alpha-D-glucosyl](n-1) + alpha-D-glucose 1-phosphate</text>
        <dbReference type="Rhea" id="RHEA:41732"/>
        <dbReference type="Rhea" id="RHEA-COMP:9584"/>
        <dbReference type="Rhea" id="RHEA-COMP:9586"/>
        <dbReference type="ChEBI" id="CHEBI:15444"/>
        <dbReference type="ChEBI" id="CHEBI:43474"/>
        <dbReference type="ChEBI" id="CHEBI:58601"/>
        <dbReference type="EC" id="2.4.1.1"/>
    </reaction>
</comment>
<evidence type="ECO:0000256" key="4">
    <source>
        <dbReference type="ARBA" id="ARBA00012591"/>
    </source>
</evidence>
<dbReference type="Gene3D" id="3.40.50.2000">
    <property type="entry name" value="Glycogen Phosphorylase B"/>
    <property type="match status" value="2"/>
</dbReference>
<name>A0A380TI76_9ZZZZ</name>
<dbReference type="FunFam" id="3.40.50.2000:FF:000002">
    <property type="entry name" value="Alpha-1,4 glucan phosphorylase"/>
    <property type="match status" value="1"/>
</dbReference>
<evidence type="ECO:0000256" key="2">
    <source>
        <dbReference type="ARBA" id="ARBA00001933"/>
    </source>
</evidence>
<evidence type="ECO:0000256" key="5">
    <source>
        <dbReference type="ARBA" id="ARBA00022600"/>
    </source>
</evidence>
<dbReference type="EMBL" id="UIDG01000368">
    <property type="protein sequence ID" value="SUS07411.1"/>
    <property type="molecule type" value="Genomic_DNA"/>
</dbReference>
<dbReference type="GO" id="GO:0005980">
    <property type="term" value="P:glycogen catabolic process"/>
    <property type="evidence" value="ECO:0007669"/>
    <property type="project" value="TreeGrafter"/>
</dbReference>
<dbReference type="SUPFAM" id="SSF53756">
    <property type="entry name" value="UDP-Glycosyltransferase/glycogen phosphorylase"/>
    <property type="match status" value="1"/>
</dbReference>
<protein>
    <recommendedName>
        <fullName evidence="4">glycogen phosphorylase</fullName>
        <ecNumber evidence="4">2.4.1.1</ecNumber>
    </recommendedName>
</protein>
<dbReference type="NCBIfam" id="TIGR02093">
    <property type="entry name" value="P_ylase"/>
    <property type="match status" value="1"/>
</dbReference>
<evidence type="ECO:0000256" key="1">
    <source>
        <dbReference type="ARBA" id="ARBA00001275"/>
    </source>
</evidence>
<evidence type="ECO:0000256" key="9">
    <source>
        <dbReference type="ARBA" id="ARBA00023277"/>
    </source>
</evidence>
<evidence type="ECO:0000256" key="6">
    <source>
        <dbReference type="ARBA" id="ARBA00022676"/>
    </source>
</evidence>
<dbReference type="InterPro" id="IPR011833">
    <property type="entry name" value="Glycg_phsphrylas"/>
</dbReference>
<dbReference type="GO" id="GO:0005737">
    <property type="term" value="C:cytoplasm"/>
    <property type="evidence" value="ECO:0007669"/>
    <property type="project" value="TreeGrafter"/>
</dbReference>
<dbReference type="InterPro" id="IPR000811">
    <property type="entry name" value="Glyco_trans_35"/>
</dbReference>
<organism evidence="10">
    <name type="scientific">metagenome</name>
    <dbReference type="NCBI Taxonomy" id="256318"/>
    <lineage>
        <taxon>unclassified sequences</taxon>
        <taxon>metagenomes</taxon>
    </lineage>
</organism>
<dbReference type="PANTHER" id="PTHR11468">
    <property type="entry name" value="GLYCOGEN PHOSPHORYLASE"/>
    <property type="match status" value="1"/>
</dbReference>
<dbReference type="InterPro" id="IPR035090">
    <property type="entry name" value="Pyridoxal_P_attach_site"/>
</dbReference>
<gene>
    <name evidence="10" type="primary">glgP</name>
    <name evidence="10" type="ORF">DF3PB_430009</name>
</gene>
<comment type="cofactor">
    <cofactor evidence="2">
        <name>pyridoxal 5'-phosphate</name>
        <dbReference type="ChEBI" id="CHEBI:597326"/>
    </cofactor>
</comment>
<proteinExistence type="inferred from homology"/>
<dbReference type="GO" id="GO:0008184">
    <property type="term" value="F:glycogen phosphorylase activity"/>
    <property type="evidence" value="ECO:0007669"/>
    <property type="project" value="InterPro"/>
</dbReference>
<keyword evidence="8" id="KW-0663">Pyridoxal phosphate</keyword>
<dbReference type="GO" id="GO:0030170">
    <property type="term" value="F:pyridoxal phosphate binding"/>
    <property type="evidence" value="ECO:0007669"/>
    <property type="project" value="InterPro"/>
</dbReference>
<dbReference type="Pfam" id="PF00343">
    <property type="entry name" value="Phosphorylase"/>
    <property type="match status" value="1"/>
</dbReference>